<proteinExistence type="predicted"/>
<dbReference type="AlphaFoldDB" id="A0A7G1HWH7"/>
<dbReference type="KEGG" id="copr:Cop2CBH44_15150"/>
<evidence type="ECO:0000313" key="1">
    <source>
        <dbReference type="EMBL" id="BCI63162.1"/>
    </source>
</evidence>
<evidence type="ECO:0000313" key="2">
    <source>
        <dbReference type="Proteomes" id="UP000594042"/>
    </source>
</evidence>
<keyword evidence="2" id="KW-1185">Reference proteome</keyword>
<reference evidence="2" key="1">
    <citation type="submission" date="2020-07" db="EMBL/GenBank/DDBJ databases">
        <title>Complete genome sequencing of Coprobacter sp. strain 2CBH44.</title>
        <authorList>
            <person name="Sakamoto M."/>
            <person name="Murakami T."/>
            <person name="Mori H."/>
        </authorList>
    </citation>
    <scope>NUCLEOTIDE SEQUENCE [LARGE SCALE GENOMIC DNA]</scope>
    <source>
        <strain evidence="2">2CBH44</strain>
    </source>
</reference>
<sequence length="104" mass="12294">MGHFDVFLIFIATFASRRVTLIATHSKAQKQTRLPTRYLNFILPFKSLINKEVIKIFQNYNKSHSLKMWPKSNATNIVILLSNNEKYGFLVYKKKAFLFYFNLL</sequence>
<protein>
    <submittedName>
        <fullName evidence="1">Uncharacterized protein</fullName>
    </submittedName>
</protein>
<gene>
    <name evidence="1" type="ORF">Cop2CBH44_15150</name>
</gene>
<organism evidence="1 2">
    <name type="scientific">Coprobacter secundus subsp. similis</name>
    <dbReference type="NCBI Taxonomy" id="2751153"/>
    <lineage>
        <taxon>Bacteria</taxon>
        <taxon>Pseudomonadati</taxon>
        <taxon>Bacteroidota</taxon>
        <taxon>Bacteroidia</taxon>
        <taxon>Bacteroidales</taxon>
        <taxon>Barnesiellaceae</taxon>
        <taxon>Coprobacter</taxon>
    </lineage>
</organism>
<name>A0A7G1HWH7_9BACT</name>
<accession>A0A7G1HWH7</accession>
<dbReference type="Proteomes" id="UP000594042">
    <property type="component" value="Chromosome"/>
</dbReference>
<dbReference type="EMBL" id="AP023322">
    <property type="protein sequence ID" value="BCI63162.1"/>
    <property type="molecule type" value="Genomic_DNA"/>
</dbReference>